<dbReference type="Proteomes" id="UP000515489">
    <property type="component" value="Chromosome"/>
</dbReference>
<protein>
    <submittedName>
        <fullName evidence="1">Uncharacterized protein</fullName>
    </submittedName>
</protein>
<keyword evidence="2" id="KW-1185">Reference proteome</keyword>
<dbReference type="RefSeq" id="WP_185889079.1">
    <property type="nucleotide sequence ID" value="NZ_CP060202.1"/>
</dbReference>
<proteinExistence type="predicted"/>
<dbReference type="EMBL" id="CP060202">
    <property type="protein sequence ID" value="QNH63198.1"/>
    <property type="molecule type" value="Genomic_DNA"/>
</dbReference>
<sequence>MSESEQALNLIESILSAFNIDDKGNRTIKLYNSKGETDKNDIIRNYMNGIDRGFLVEGSAEKQQSFVYISIPQQFIENSALEDILDSINSFMSVCGFEYKSEEEPVWGSFIQSLIFWTKRPKTQREVHEIYNKGKAALEANYLGKPVAESTAQLSNAAAQLIAACQNVDEIVLRTGALILVKAIIDGRTIMSVETISPQLMAHLDMNPGLLRDPRLVYYFLENLPAVLKSEPSPELQFGG</sequence>
<evidence type="ECO:0000313" key="2">
    <source>
        <dbReference type="Proteomes" id="UP000515489"/>
    </source>
</evidence>
<reference evidence="1 2" key="1">
    <citation type="submission" date="2020-08" db="EMBL/GenBank/DDBJ databases">
        <title>Hymenobacter sp. S2-20-2 genome sequencing.</title>
        <authorList>
            <person name="Jin L."/>
        </authorList>
    </citation>
    <scope>NUCLEOTIDE SEQUENCE [LARGE SCALE GENOMIC DNA]</scope>
    <source>
        <strain evidence="1 2">S2-20-2</strain>
    </source>
</reference>
<gene>
    <name evidence="1" type="ORF">H4317_05150</name>
</gene>
<dbReference type="AlphaFoldDB" id="A0A7G7WA05"/>
<name>A0A7G7WA05_9BACT</name>
<evidence type="ECO:0000313" key="1">
    <source>
        <dbReference type="EMBL" id="QNH63198.1"/>
    </source>
</evidence>
<dbReference type="KEGG" id="hsk:H4317_05150"/>
<accession>A0A7G7WA05</accession>
<organism evidence="1 2">
    <name type="scientific">Hymenobacter sediminicola</name>
    <dbReference type="NCBI Taxonomy" id="2761579"/>
    <lineage>
        <taxon>Bacteria</taxon>
        <taxon>Pseudomonadati</taxon>
        <taxon>Bacteroidota</taxon>
        <taxon>Cytophagia</taxon>
        <taxon>Cytophagales</taxon>
        <taxon>Hymenobacteraceae</taxon>
        <taxon>Hymenobacter</taxon>
    </lineage>
</organism>